<protein>
    <submittedName>
        <fullName evidence="2">Uncharacterized protein</fullName>
    </submittedName>
</protein>
<proteinExistence type="predicted"/>
<reference evidence="2" key="1">
    <citation type="submission" date="2018-02" db="EMBL/GenBank/DDBJ databases">
        <title>Rhizophora mucronata_Transcriptome.</title>
        <authorList>
            <person name="Meera S.P."/>
            <person name="Sreeshan A."/>
            <person name="Augustine A."/>
        </authorList>
    </citation>
    <scope>NUCLEOTIDE SEQUENCE</scope>
    <source>
        <tissue evidence="2">Leaf</tissue>
    </source>
</reference>
<evidence type="ECO:0000313" key="2">
    <source>
        <dbReference type="EMBL" id="MBX41843.1"/>
    </source>
</evidence>
<dbReference type="AlphaFoldDB" id="A0A2P2NHD2"/>
<evidence type="ECO:0000256" key="1">
    <source>
        <dbReference type="SAM" id="Phobius"/>
    </source>
</evidence>
<keyword evidence="1" id="KW-0812">Transmembrane</keyword>
<sequence length="28" mass="3624">MFCVFLIYFFYLHMYLNMWYSVLFSLCE</sequence>
<feature type="transmembrane region" description="Helical" evidence="1">
    <location>
        <begin position="6"/>
        <end position="27"/>
    </location>
</feature>
<organism evidence="2">
    <name type="scientific">Rhizophora mucronata</name>
    <name type="common">Asiatic mangrove</name>
    <dbReference type="NCBI Taxonomy" id="61149"/>
    <lineage>
        <taxon>Eukaryota</taxon>
        <taxon>Viridiplantae</taxon>
        <taxon>Streptophyta</taxon>
        <taxon>Embryophyta</taxon>
        <taxon>Tracheophyta</taxon>
        <taxon>Spermatophyta</taxon>
        <taxon>Magnoliopsida</taxon>
        <taxon>eudicotyledons</taxon>
        <taxon>Gunneridae</taxon>
        <taxon>Pentapetalae</taxon>
        <taxon>rosids</taxon>
        <taxon>fabids</taxon>
        <taxon>Malpighiales</taxon>
        <taxon>Rhizophoraceae</taxon>
        <taxon>Rhizophora</taxon>
    </lineage>
</organism>
<dbReference type="EMBL" id="GGEC01061359">
    <property type="protein sequence ID" value="MBX41843.1"/>
    <property type="molecule type" value="Transcribed_RNA"/>
</dbReference>
<keyword evidence="1" id="KW-0472">Membrane</keyword>
<name>A0A2P2NHD2_RHIMU</name>
<keyword evidence="1" id="KW-1133">Transmembrane helix</keyword>
<accession>A0A2P2NHD2</accession>